<dbReference type="Gene3D" id="1.10.287.470">
    <property type="entry name" value="Helix hairpin bin"/>
    <property type="match status" value="1"/>
</dbReference>
<accession>A0A2V3ZN11</accession>
<evidence type="ECO:0000256" key="2">
    <source>
        <dbReference type="SAM" id="Coils"/>
    </source>
</evidence>
<dbReference type="Proteomes" id="UP000253987">
    <property type="component" value="Unassembled WGS sequence"/>
</dbReference>
<dbReference type="InterPro" id="IPR058647">
    <property type="entry name" value="BSH_CzcB-like"/>
</dbReference>
<feature type="signal peptide" evidence="3">
    <location>
        <begin position="1"/>
        <end position="16"/>
    </location>
</feature>
<dbReference type="RefSeq" id="WP_114612036.1">
    <property type="nucleotide sequence ID" value="NZ_QFWX01000002.1"/>
</dbReference>
<feature type="chain" id="PRO_5016020171" description="CzcB-like barrel-sandwich hybrid domain-containing protein" evidence="3">
    <location>
        <begin position="17"/>
        <end position="379"/>
    </location>
</feature>
<dbReference type="PROSITE" id="PS51257">
    <property type="entry name" value="PROKAR_LIPOPROTEIN"/>
    <property type="match status" value="1"/>
</dbReference>
<evidence type="ECO:0000313" key="6">
    <source>
        <dbReference type="Proteomes" id="UP000253987"/>
    </source>
</evidence>
<organism evidence="5 6">
    <name type="scientific">Marinobacter vulgaris</name>
    <dbReference type="NCBI Taxonomy" id="1928331"/>
    <lineage>
        <taxon>Bacteria</taxon>
        <taxon>Pseudomonadati</taxon>
        <taxon>Pseudomonadota</taxon>
        <taxon>Gammaproteobacteria</taxon>
        <taxon>Pseudomonadales</taxon>
        <taxon>Marinobacteraceae</taxon>
        <taxon>Marinobacter</taxon>
    </lineage>
</organism>
<comment type="similarity">
    <text evidence="1">Belongs to the membrane fusion protein (MFP) (TC 8.A.1) family.</text>
</comment>
<comment type="caution">
    <text evidence="5">The sequence shown here is derived from an EMBL/GenBank/DDBJ whole genome shotgun (WGS) entry which is preliminary data.</text>
</comment>
<feature type="coiled-coil region" evidence="2">
    <location>
        <begin position="93"/>
        <end position="165"/>
    </location>
</feature>
<proteinExistence type="inferred from homology"/>
<dbReference type="SUPFAM" id="SSF111369">
    <property type="entry name" value="HlyD-like secretion proteins"/>
    <property type="match status" value="1"/>
</dbReference>
<evidence type="ECO:0000256" key="3">
    <source>
        <dbReference type="SAM" id="SignalP"/>
    </source>
</evidence>
<dbReference type="OrthoDB" id="2110899at2"/>
<dbReference type="Gene3D" id="2.40.420.20">
    <property type="match status" value="1"/>
</dbReference>
<reference evidence="5 6" key="2">
    <citation type="submission" date="2018-06" db="EMBL/GenBank/DDBJ databases">
        <title>Marinobactersediminissp. nov, a moderately halophilic bacterium isolated from marine solar saltern.</title>
        <authorList>
            <person name="Zhang Y."/>
        </authorList>
    </citation>
    <scope>NUCLEOTIDE SEQUENCE [LARGE SCALE GENOMIC DNA]</scope>
    <source>
        <strain evidence="5 6">F01</strain>
    </source>
</reference>
<feature type="domain" description="CzcB-like barrel-sandwich hybrid" evidence="4">
    <location>
        <begin position="62"/>
        <end position="193"/>
    </location>
</feature>
<dbReference type="AlphaFoldDB" id="A0A2V3ZN11"/>
<dbReference type="EMBL" id="QFWX01000002">
    <property type="protein sequence ID" value="PXX92482.1"/>
    <property type="molecule type" value="Genomic_DNA"/>
</dbReference>
<sequence>MTRLALVFSTLFLALAGCSDPTPSKTSEKAEPVAVTVAAITEWDYPSTRQLPGIVRPGKRAILSTRVAGTLISVTRTPGDEVATGELLATIDARNIKAAITAAREKIAAAEAAVAQARLDSDRLQRLYQEDLIARVRTERARVKLKELEAQLQAAQSELKAQRTNLSYTRLTSPFDGLVVETLVDSGSFVGPGQPLLVLEERQSMRIDVPVSGDQAASLVQGQTLSVIAGPEDDLYQAQLVSVIPALNDTGTGQRLRLAIDTETPNLSPGQVVSVVVPVAEAKVRNPGSVALPREALIRRGQLTGALVVREPDEASSGDSAVVTLRWIKTSATPASATDLIPVTQGLEVGDRVVLNPSPDLQDGQSVIVETTGADHGKG</sequence>
<dbReference type="Gene3D" id="2.40.50.100">
    <property type="match status" value="1"/>
</dbReference>
<evidence type="ECO:0000313" key="5">
    <source>
        <dbReference type="EMBL" id="PXX92482.1"/>
    </source>
</evidence>
<evidence type="ECO:0000256" key="1">
    <source>
        <dbReference type="ARBA" id="ARBA00009477"/>
    </source>
</evidence>
<dbReference type="GO" id="GO:0015562">
    <property type="term" value="F:efflux transmembrane transporter activity"/>
    <property type="evidence" value="ECO:0007669"/>
    <property type="project" value="TreeGrafter"/>
</dbReference>
<gene>
    <name evidence="5" type="ORF">DIT71_04610</name>
</gene>
<dbReference type="PANTHER" id="PTHR30469">
    <property type="entry name" value="MULTIDRUG RESISTANCE PROTEIN MDTA"/>
    <property type="match status" value="1"/>
</dbReference>
<reference evidence="6" key="1">
    <citation type="submission" date="2018-05" db="EMBL/GenBank/DDBJ databases">
        <authorList>
            <person name="Lu D."/>
        </authorList>
    </citation>
    <scope>NUCLEOTIDE SEQUENCE [LARGE SCALE GENOMIC DNA]</scope>
    <source>
        <strain evidence="6">F01</strain>
    </source>
</reference>
<name>A0A2V3ZN11_9GAMM</name>
<keyword evidence="2" id="KW-0175">Coiled coil</keyword>
<dbReference type="Gene3D" id="2.40.30.170">
    <property type="match status" value="1"/>
</dbReference>
<protein>
    <recommendedName>
        <fullName evidence="4">CzcB-like barrel-sandwich hybrid domain-containing protein</fullName>
    </recommendedName>
</protein>
<dbReference type="NCBIfam" id="TIGR01730">
    <property type="entry name" value="RND_mfp"/>
    <property type="match status" value="1"/>
</dbReference>
<evidence type="ECO:0000259" key="4">
    <source>
        <dbReference type="Pfam" id="PF25973"/>
    </source>
</evidence>
<dbReference type="PANTHER" id="PTHR30469:SF15">
    <property type="entry name" value="HLYD FAMILY OF SECRETION PROTEINS"/>
    <property type="match status" value="1"/>
</dbReference>
<dbReference type="GO" id="GO:1990281">
    <property type="term" value="C:efflux pump complex"/>
    <property type="evidence" value="ECO:0007669"/>
    <property type="project" value="TreeGrafter"/>
</dbReference>
<dbReference type="InterPro" id="IPR006143">
    <property type="entry name" value="RND_pump_MFP"/>
</dbReference>
<keyword evidence="6" id="KW-1185">Reference proteome</keyword>
<keyword evidence="3" id="KW-0732">Signal</keyword>
<dbReference type="Pfam" id="PF25973">
    <property type="entry name" value="BSH_CzcB"/>
    <property type="match status" value="1"/>
</dbReference>